<reference evidence="1" key="1">
    <citation type="submission" date="2023-06" db="EMBL/GenBank/DDBJ databases">
        <title>Survivors Of The Sea: Transcriptome response of Skeletonema marinoi to long-term dormancy.</title>
        <authorList>
            <person name="Pinder M.I.M."/>
            <person name="Kourtchenko O."/>
            <person name="Robertson E.K."/>
            <person name="Larsson T."/>
            <person name="Maumus F."/>
            <person name="Osuna-Cruz C.M."/>
            <person name="Vancaester E."/>
            <person name="Stenow R."/>
            <person name="Vandepoele K."/>
            <person name="Ploug H."/>
            <person name="Bruchert V."/>
            <person name="Godhe A."/>
            <person name="Topel M."/>
        </authorList>
    </citation>
    <scope>NUCLEOTIDE SEQUENCE</scope>
    <source>
        <strain evidence="1">R05AC</strain>
    </source>
</reference>
<evidence type="ECO:0000313" key="1">
    <source>
        <dbReference type="EMBL" id="KAK1733798.1"/>
    </source>
</evidence>
<sequence length="295" mass="33166">MMAADGWHIYYGNGEIIPPGVTRVRIHESVTVIPAEAFYENLDIKELDCHDRVKTVEEEAFYCCFSLKRVIMRGVKVVQQCAFAECDALADVECDKLEIIERGAFESCQSLKSINLPSAKIVGSFAFSYCKALTNVIFGKALESIGRAFRDCTSLERITIPLEEGIITADNTFQRCKKLKHVDLVEEAVLSDTIAALLSEEWKNDMDREIEAINQILPNTLAGNWENNEDVGGKALVIRMWIASVLHKIVHYKAQHRSYLNEAATTLQLALPNDIVNMNVLPFLELPSYTFEGED</sequence>
<name>A0AAD9D5L6_9STRA</name>
<gene>
    <name evidence="1" type="ORF">QTG54_015495</name>
</gene>
<dbReference type="Gene3D" id="3.80.10.10">
    <property type="entry name" value="Ribonuclease Inhibitor"/>
    <property type="match status" value="2"/>
</dbReference>
<dbReference type="PANTHER" id="PTHR45661">
    <property type="entry name" value="SURFACE ANTIGEN"/>
    <property type="match status" value="1"/>
</dbReference>
<evidence type="ECO:0000313" key="2">
    <source>
        <dbReference type="Proteomes" id="UP001224775"/>
    </source>
</evidence>
<organism evidence="1 2">
    <name type="scientific">Skeletonema marinoi</name>
    <dbReference type="NCBI Taxonomy" id="267567"/>
    <lineage>
        <taxon>Eukaryota</taxon>
        <taxon>Sar</taxon>
        <taxon>Stramenopiles</taxon>
        <taxon>Ochrophyta</taxon>
        <taxon>Bacillariophyta</taxon>
        <taxon>Coscinodiscophyceae</taxon>
        <taxon>Thalassiosirophycidae</taxon>
        <taxon>Thalassiosirales</taxon>
        <taxon>Skeletonemataceae</taxon>
        <taxon>Skeletonema</taxon>
        <taxon>Skeletonema marinoi-dohrnii complex</taxon>
    </lineage>
</organism>
<dbReference type="InterPro" id="IPR026906">
    <property type="entry name" value="LRR_5"/>
</dbReference>
<accession>A0AAD9D5L6</accession>
<dbReference type="EMBL" id="JATAAI010000044">
    <property type="protein sequence ID" value="KAK1733798.1"/>
    <property type="molecule type" value="Genomic_DNA"/>
</dbReference>
<dbReference type="Pfam" id="PF13306">
    <property type="entry name" value="LRR_5"/>
    <property type="match status" value="1"/>
</dbReference>
<dbReference type="InterPro" id="IPR032675">
    <property type="entry name" value="LRR_dom_sf"/>
</dbReference>
<dbReference type="AlphaFoldDB" id="A0AAD9D5L6"/>
<proteinExistence type="predicted"/>
<keyword evidence="2" id="KW-1185">Reference proteome</keyword>
<comment type="caution">
    <text evidence="1">The sequence shown here is derived from an EMBL/GenBank/DDBJ whole genome shotgun (WGS) entry which is preliminary data.</text>
</comment>
<evidence type="ECO:0008006" key="3">
    <source>
        <dbReference type="Google" id="ProtNLM"/>
    </source>
</evidence>
<dbReference type="SUPFAM" id="SSF52058">
    <property type="entry name" value="L domain-like"/>
    <property type="match status" value="1"/>
</dbReference>
<dbReference type="InterPro" id="IPR053139">
    <property type="entry name" value="Surface_bspA-like"/>
</dbReference>
<dbReference type="Proteomes" id="UP001224775">
    <property type="component" value="Unassembled WGS sequence"/>
</dbReference>
<protein>
    <recommendedName>
        <fullName evidence="3">Leucine-rich repeat domain-containing protein</fullName>
    </recommendedName>
</protein>
<dbReference type="PANTHER" id="PTHR45661:SF3">
    <property type="entry name" value="IG-LIKE DOMAIN-CONTAINING PROTEIN"/>
    <property type="match status" value="1"/>
</dbReference>